<organism evidence="2 3">
    <name type="scientific">Chryseobacterium manosquense</name>
    <dbReference type="NCBI Taxonomy" id="2754694"/>
    <lineage>
        <taxon>Bacteria</taxon>
        <taxon>Pseudomonadati</taxon>
        <taxon>Bacteroidota</taxon>
        <taxon>Flavobacteriia</taxon>
        <taxon>Flavobacteriales</taxon>
        <taxon>Weeksellaceae</taxon>
        <taxon>Chryseobacterium group</taxon>
        <taxon>Chryseobacterium</taxon>
    </lineage>
</organism>
<dbReference type="KEGG" id="cmaq:H0S70_06985"/>
<dbReference type="Proteomes" id="UP000516438">
    <property type="component" value="Chromosome"/>
</dbReference>
<proteinExistence type="predicted"/>
<evidence type="ECO:0000256" key="1">
    <source>
        <dbReference type="SAM" id="MobiDB-lite"/>
    </source>
</evidence>
<reference evidence="2 3" key="1">
    <citation type="submission" date="2020-07" db="EMBL/GenBank/DDBJ databases">
        <title>Complete genome and description of Chryseobacterium manosquense strain Marseille-Q2069 sp. nov.</title>
        <authorList>
            <person name="Boxberger M."/>
        </authorList>
    </citation>
    <scope>NUCLEOTIDE SEQUENCE [LARGE SCALE GENOMIC DNA]</scope>
    <source>
        <strain evidence="2 3">Marseille-Q2069</strain>
    </source>
</reference>
<feature type="compositionally biased region" description="Basic residues" evidence="1">
    <location>
        <begin position="58"/>
        <end position="69"/>
    </location>
</feature>
<sequence>MNTTIKQKLGICTDCNDGKQKPLTAKRYLFHYQKFRAEQNAWKKEKRAEMNGFLNEKKKPKPIPKMSKKRQQEIREYTIKRLQFLAQPENLKCPITGERATEIHHMRGRIGSLLLDTRYWLAVSRNGHRRIEENPEWAKENNYSLNRI</sequence>
<evidence type="ECO:0000313" key="2">
    <source>
        <dbReference type="EMBL" id="QNS40152.1"/>
    </source>
</evidence>
<name>A0A7H1DT44_9FLAO</name>
<keyword evidence="3" id="KW-1185">Reference proteome</keyword>
<accession>A0A7H1DT44</accession>
<feature type="region of interest" description="Disordered" evidence="1">
    <location>
        <begin position="50"/>
        <end position="72"/>
    </location>
</feature>
<dbReference type="EMBL" id="CP060203">
    <property type="protein sequence ID" value="QNS40152.1"/>
    <property type="molecule type" value="Genomic_DNA"/>
</dbReference>
<dbReference type="RefSeq" id="WP_188320277.1">
    <property type="nucleotide sequence ID" value="NZ_CP060203.1"/>
</dbReference>
<evidence type="ECO:0000313" key="3">
    <source>
        <dbReference type="Proteomes" id="UP000516438"/>
    </source>
</evidence>
<dbReference type="AlphaFoldDB" id="A0A7H1DT44"/>
<gene>
    <name evidence="2" type="ORF">H0S70_06985</name>
</gene>
<protein>
    <submittedName>
        <fullName evidence="2">Uncharacterized protein</fullName>
    </submittedName>
</protein>